<accession>A0ABY6LQT9</accession>
<evidence type="ECO:0000256" key="6">
    <source>
        <dbReference type="ARBA" id="ARBA00022989"/>
    </source>
</evidence>
<keyword evidence="11" id="KW-1185">Reference proteome</keyword>
<evidence type="ECO:0000256" key="3">
    <source>
        <dbReference type="ARBA" id="ARBA00022448"/>
    </source>
</evidence>
<dbReference type="EMBL" id="CP092883">
    <property type="protein sequence ID" value="UYV82100.1"/>
    <property type="molecule type" value="Genomic_DNA"/>
</dbReference>
<feature type="repeat" description="Solcar" evidence="8">
    <location>
        <begin position="101"/>
        <end position="216"/>
    </location>
</feature>
<evidence type="ECO:0000256" key="8">
    <source>
        <dbReference type="PROSITE-ProRule" id="PRU00282"/>
    </source>
</evidence>
<keyword evidence="4 8" id="KW-0812">Transmembrane</keyword>
<comment type="similarity">
    <text evidence="2 9">Belongs to the mitochondrial carrier (TC 2.A.29) family.</text>
</comment>
<keyword evidence="5" id="KW-0677">Repeat</keyword>
<evidence type="ECO:0000256" key="1">
    <source>
        <dbReference type="ARBA" id="ARBA00004141"/>
    </source>
</evidence>
<dbReference type="PANTHER" id="PTHR45618">
    <property type="entry name" value="MITOCHONDRIAL DICARBOXYLATE CARRIER-RELATED"/>
    <property type="match status" value="1"/>
</dbReference>
<organism evidence="10 11">
    <name type="scientific">Cordylochernes scorpioides</name>
    <dbReference type="NCBI Taxonomy" id="51811"/>
    <lineage>
        <taxon>Eukaryota</taxon>
        <taxon>Metazoa</taxon>
        <taxon>Ecdysozoa</taxon>
        <taxon>Arthropoda</taxon>
        <taxon>Chelicerata</taxon>
        <taxon>Arachnida</taxon>
        <taxon>Pseudoscorpiones</taxon>
        <taxon>Cheliferoidea</taxon>
        <taxon>Chernetidae</taxon>
        <taxon>Cordylochernes</taxon>
    </lineage>
</organism>
<feature type="repeat" description="Solcar" evidence="8">
    <location>
        <begin position="225"/>
        <end position="309"/>
    </location>
</feature>
<dbReference type="Gene3D" id="1.50.40.10">
    <property type="entry name" value="Mitochondrial carrier domain"/>
    <property type="match status" value="1"/>
</dbReference>
<dbReference type="InterPro" id="IPR018108">
    <property type="entry name" value="MCP_transmembrane"/>
</dbReference>
<evidence type="ECO:0000313" key="11">
    <source>
        <dbReference type="Proteomes" id="UP001235939"/>
    </source>
</evidence>
<name>A0ABY6LQT9_9ARAC</name>
<evidence type="ECO:0000313" key="10">
    <source>
        <dbReference type="EMBL" id="UYV82100.1"/>
    </source>
</evidence>
<evidence type="ECO:0000256" key="4">
    <source>
        <dbReference type="ARBA" id="ARBA00022692"/>
    </source>
</evidence>
<dbReference type="Pfam" id="PF00153">
    <property type="entry name" value="Mito_carr"/>
    <property type="match status" value="3"/>
</dbReference>
<dbReference type="PROSITE" id="PS50920">
    <property type="entry name" value="SOLCAR"/>
    <property type="match status" value="3"/>
</dbReference>
<keyword evidence="7 8" id="KW-0472">Membrane</keyword>
<sequence length="319" mass="34737">MLSDNQQEDVRLARWYFGGLAGSGAACFTHPLDLIKVHLQTQHQGKLSIVGSSLQIVRHQGALALYSGLTASLLRQMTYSTARFGAYEVFKQSFSTPSEPLSFAKKIGFAAIAGAFGGVLGTPADMVNVRYCVHPCLHPTSPACPGGAGCKMMSSYPQSPVGRCVCSSYKNALDGLIKVYRLEGPVQLFSGCMMATSRAVLMTVGQISFYDQIRQMLLETPYFTDNVITHLTASLCAGGIATTFTMPLDVLKTRMMNAKPGEYKSILHCFLLTAKLGPAGFYKGFIPAFVRLAPHTCLTFVFFEQLRLNFGFRPATLHL</sequence>
<evidence type="ECO:0000256" key="7">
    <source>
        <dbReference type="ARBA" id="ARBA00023136"/>
    </source>
</evidence>
<evidence type="ECO:0000256" key="2">
    <source>
        <dbReference type="ARBA" id="ARBA00006375"/>
    </source>
</evidence>
<proteinExistence type="inferred from homology"/>
<keyword evidence="6" id="KW-1133">Transmembrane helix</keyword>
<evidence type="ECO:0000256" key="9">
    <source>
        <dbReference type="RuleBase" id="RU000488"/>
    </source>
</evidence>
<evidence type="ECO:0000256" key="5">
    <source>
        <dbReference type="ARBA" id="ARBA00022737"/>
    </source>
</evidence>
<reference evidence="10 11" key="1">
    <citation type="submission" date="2022-01" db="EMBL/GenBank/DDBJ databases">
        <title>A chromosomal length assembly of Cordylochernes scorpioides.</title>
        <authorList>
            <person name="Zeh D."/>
            <person name="Zeh J."/>
        </authorList>
    </citation>
    <scope>NUCLEOTIDE SEQUENCE [LARGE SCALE GENOMIC DNA]</scope>
    <source>
        <strain evidence="10">IN4F17</strain>
        <tissue evidence="10">Whole Body</tissue>
    </source>
</reference>
<dbReference type="SUPFAM" id="SSF103506">
    <property type="entry name" value="Mitochondrial carrier"/>
    <property type="match status" value="1"/>
</dbReference>
<dbReference type="Proteomes" id="UP001235939">
    <property type="component" value="Chromosome 21"/>
</dbReference>
<gene>
    <name evidence="10" type="ORF">LAZ67_21000828</name>
</gene>
<protein>
    <submittedName>
        <fullName evidence="10">SLC25A10</fullName>
    </submittedName>
</protein>
<feature type="repeat" description="Solcar" evidence="8">
    <location>
        <begin position="9"/>
        <end position="93"/>
    </location>
</feature>
<dbReference type="InterPro" id="IPR050391">
    <property type="entry name" value="Mito_Metabolite_Transporter"/>
</dbReference>
<dbReference type="InterPro" id="IPR023395">
    <property type="entry name" value="MCP_dom_sf"/>
</dbReference>
<keyword evidence="3 9" id="KW-0813">Transport</keyword>
<comment type="subcellular location">
    <subcellularLocation>
        <location evidence="1">Membrane</location>
        <topology evidence="1">Multi-pass membrane protein</topology>
    </subcellularLocation>
</comment>